<protein>
    <submittedName>
        <fullName evidence="2">DUF3093 domain-containing protein</fullName>
    </submittedName>
</protein>
<dbReference type="InterPro" id="IPR021443">
    <property type="entry name" value="DUF3093"/>
</dbReference>
<keyword evidence="1" id="KW-1133">Transmembrane helix</keyword>
<accession>A0ABX8SG84</accession>
<evidence type="ECO:0000256" key="1">
    <source>
        <dbReference type="SAM" id="Phobius"/>
    </source>
</evidence>
<gene>
    <name evidence="2" type="ORF">KDB89_07705</name>
</gene>
<dbReference type="RefSeq" id="WP_219079861.1">
    <property type="nucleotide sequence ID" value="NZ_CP079216.1"/>
</dbReference>
<sequence length="153" mass="16796">MTYSERLHAPWTWWLVGLGFEVCIAVAVLAYLPLPAGITVCALFLVAVIAGILAYGSIVVRVDESGLSVGRYRLESRYIAAAEPYEGEAAREALGPAADPRAFLFTRPFITDVVRIDLDDLADPHPYWLVSTRRPKELAAALRALPAKEVTVR</sequence>
<reference evidence="2 3" key="1">
    <citation type="submission" date="2021-07" db="EMBL/GenBank/DDBJ databases">
        <title>complete genome sequencing of Tessaracoccus sp.J1M15.</title>
        <authorList>
            <person name="Bae J.-W."/>
            <person name="Kim D.-y."/>
        </authorList>
    </citation>
    <scope>NUCLEOTIDE SEQUENCE [LARGE SCALE GENOMIC DNA]</scope>
    <source>
        <strain evidence="2 3">J1M15</strain>
    </source>
</reference>
<dbReference type="Proteomes" id="UP000824504">
    <property type="component" value="Chromosome"/>
</dbReference>
<evidence type="ECO:0000313" key="2">
    <source>
        <dbReference type="EMBL" id="QXT61690.1"/>
    </source>
</evidence>
<name>A0ABX8SG84_9ACTN</name>
<keyword evidence="3" id="KW-1185">Reference proteome</keyword>
<feature type="transmembrane region" description="Helical" evidence="1">
    <location>
        <begin position="37"/>
        <end position="62"/>
    </location>
</feature>
<dbReference type="EMBL" id="CP079216">
    <property type="protein sequence ID" value="QXT61690.1"/>
    <property type="molecule type" value="Genomic_DNA"/>
</dbReference>
<dbReference type="Pfam" id="PF11292">
    <property type="entry name" value="DUF3093"/>
    <property type="match status" value="1"/>
</dbReference>
<evidence type="ECO:0000313" key="3">
    <source>
        <dbReference type="Proteomes" id="UP000824504"/>
    </source>
</evidence>
<feature type="transmembrane region" description="Helical" evidence="1">
    <location>
        <begin position="12"/>
        <end position="31"/>
    </location>
</feature>
<proteinExistence type="predicted"/>
<keyword evidence="1" id="KW-0472">Membrane</keyword>
<organism evidence="2 3">
    <name type="scientific">Tessaracoccus palaemonis</name>
    <dbReference type="NCBI Taxonomy" id="2829499"/>
    <lineage>
        <taxon>Bacteria</taxon>
        <taxon>Bacillati</taxon>
        <taxon>Actinomycetota</taxon>
        <taxon>Actinomycetes</taxon>
        <taxon>Propionibacteriales</taxon>
        <taxon>Propionibacteriaceae</taxon>
        <taxon>Tessaracoccus</taxon>
    </lineage>
</organism>
<keyword evidence="1" id="KW-0812">Transmembrane</keyword>